<name>A0A369CK00_9GAMM</name>
<proteinExistence type="predicted"/>
<comment type="caution">
    <text evidence="1">The sequence shown here is derived from an EMBL/GenBank/DDBJ whole genome shotgun (WGS) entry which is preliminary data.</text>
</comment>
<dbReference type="Proteomes" id="UP000252707">
    <property type="component" value="Unassembled WGS sequence"/>
</dbReference>
<dbReference type="AlphaFoldDB" id="A0A369CK00"/>
<sequence>MRPSSAELGVRAQIQTMSTEDYLAETLQRLEHFYAQMDKSTGNLFFRNVGPYMQFRHETLTESLACYLKGIKTISTLNACIVLLRHGYAQEVGALCRMADDFCNEIFFLLQPQGENGNFSNDQVRFLENFYQEEFDKPADPLRSTQKRETVAVKRIHATFGKLAAGELNPSDAQELLRTTHQAFSGYVHGAYPHIMEMCGGNPPRYHVSGMLHTPRIEEWRGQLIGYVQRLIIASVFVARKLGVTDLEAPLRSLLEEFEKATGTEPVLKASDLLAKYKKKHAP</sequence>
<evidence type="ECO:0000313" key="1">
    <source>
        <dbReference type="EMBL" id="RCX33016.1"/>
    </source>
</evidence>
<accession>A0A369CK00</accession>
<keyword evidence="2" id="KW-1185">Reference proteome</keyword>
<evidence type="ECO:0000313" key="2">
    <source>
        <dbReference type="Proteomes" id="UP000252707"/>
    </source>
</evidence>
<protein>
    <submittedName>
        <fullName evidence="1">Uncharacterized protein</fullName>
    </submittedName>
</protein>
<organism evidence="1 2">
    <name type="scientific">Thioalbus denitrificans</name>
    <dbReference type="NCBI Taxonomy" id="547122"/>
    <lineage>
        <taxon>Bacteria</taxon>
        <taxon>Pseudomonadati</taxon>
        <taxon>Pseudomonadota</taxon>
        <taxon>Gammaproteobacteria</taxon>
        <taxon>Chromatiales</taxon>
        <taxon>Ectothiorhodospiraceae</taxon>
        <taxon>Thioalbus</taxon>
    </lineage>
</organism>
<reference evidence="1 2" key="1">
    <citation type="submission" date="2018-07" db="EMBL/GenBank/DDBJ databases">
        <title>Genomic Encyclopedia of Type Strains, Phase IV (KMG-IV): sequencing the most valuable type-strain genomes for metagenomic binning, comparative biology and taxonomic classification.</title>
        <authorList>
            <person name="Goeker M."/>
        </authorList>
    </citation>
    <scope>NUCLEOTIDE SEQUENCE [LARGE SCALE GENOMIC DNA]</scope>
    <source>
        <strain evidence="1 2">DSM 26407</strain>
    </source>
</reference>
<gene>
    <name evidence="1" type="ORF">DFQ59_101315</name>
</gene>
<dbReference type="EMBL" id="QPJY01000001">
    <property type="protein sequence ID" value="RCX33016.1"/>
    <property type="molecule type" value="Genomic_DNA"/>
</dbReference>